<evidence type="ECO:0000313" key="1">
    <source>
        <dbReference type="EMBL" id="KAF7371093.1"/>
    </source>
</evidence>
<protein>
    <submittedName>
        <fullName evidence="1">F-box domain-containing protein</fullName>
    </submittedName>
</protein>
<keyword evidence="2" id="KW-1185">Reference proteome</keyword>
<name>A0A8H6Z2K0_9AGAR</name>
<dbReference type="InterPro" id="IPR032675">
    <property type="entry name" value="LRR_dom_sf"/>
</dbReference>
<dbReference type="SUPFAM" id="SSF52047">
    <property type="entry name" value="RNI-like"/>
    <property type="match status" value="1"/>
</dbReference>
<organism evidence="1 2">
    <name type="scientific">Mycena sanguinolenta</name>
    <dbReference type="NCBI Taxonomy" id="230812"/>
    <lineage>
        <taxon>Eukaryota</taxon>
        <taxon>Fungi</taxon>
        <taxon>Dikarya</taxon>
        <taxon>Basidiomycota</taxon>
        <taxon>Agaricomycotina</taxon>
        <taxon>Agaricomycetes</taxon>
        <taxon>Agaricomycetidae</taxon>
        <taxon>Agaricales</taxon>
        <taxon>Marasmiineae</taxon>
        <taxon>Mycenaceae</taxon>
        <taxon>Mycena</taxon>
    </lineage>
</organism>
<evidence type="ECO:0000313" key="2">
    <source>
        <dbReference type="Proteomes" id="UP000623467"/>
    </source>
</evidence>
<proteinExistence type="predicted"/>
<dbReference type="Proteomes" id="UP000623467">
    <property type="component" value="Unassembled WGS sequence"/>
</dbReference>
<accession>A0A8H6Z2K0</accession>
<gene>
    <name evidence="1" type="ORF">MSAN_00744100</name>
</gene>
<dbReference type="OrthoDB" id="3365698at2759"/>
<comment type="caution">
    <text evidence="1">The sequence shown here is derived from an EMBL/GenBank/DDBJ whole genome shotgun (WGS) entry which is preliminary data.</text>
</comment>
<reference evidence="1" key="1">
    <citation type="submission" date="2020-05" db="EMBL/GenBank/DDBJ databases">
        <title>Mycena genomes resolve the evolution of fungal bioluminescence.</title>
        <authorList>
            <person name="Tsai I.J."/>
        </authorList>
    </citation>
    <scope>NUCLEOTIDE SEQUENCE</scope>
    <source>
        <strain evidence="1">160909Yilan</strain>
    </source>
</reference>
<dbReference type="AlphaFoldDB" id="A0A8H6Z2K0"/>
<dbReference type="Gene3D" id="3.80.10.10">
    <property type="entry name" value="Ribonuclease Inhibitor"/>
    <property type="match status" value="1"/>
</dbReference>
<sequence>MNHQKTPTRSLSSPSYRNAMYAHLAYLEDKISNSTDRREEFEEERLSLLACRVQNRAILSPVRRIPTEILGDIFWWTLPSIRDLERSGFDFRNSPWLLTHISSRWRAISIATSSLWLCIVIDYSEIRHKGPRGPSSEHHLSLVEAQIQRSRAQQLQVHFYACLEMNSRAQIQMFELLSQHSSRWEGLSLGLSSKIFPSLATLRGRLPSLKRLWVQWDDSETDSVESLLDCFQTASSLVDVGVFNEYRHVPMCLPAPQLTRYGLTGSWSIHECILQGAPNLVEAHIGCVFDLELWSGSLIELQRLQRLYISDWLILSVLKAPALQELAVSLYPDEGPRYLNCLRDFVNRSLCSLRRICHRKSPEAHTIIEILKSFPSLTELVLITHYPVSEVISALRLTGSTVVAPQLQTLFFGCEVDATIDYTAYLDMLKACWEAKDCALQHAALITCGKPPLEPLTFIGLLALRQAGLDLVLSENESESFGFIKAWLYGTTWN</sequence>
<dbReference type="EMBL" id="JACAZH010000004">
    <property type="protein sequence ID" value="KAF7371093.1"/>
    <property type="molecule type" value="Genomic_DNA"/>
</dbReference>